<feature type="compositionally biased region" description="Basic and acidic residues" evidence="1">
    <location>
        <begin position="193"/>
        <end position="207"/>
    </location>
</feature>
<dbReference type="InterPro" id="IPR032466">
    <property type="entry name" value="Metal_Hydrolase"/>
</dbReference>
<dbReference type="Proteomes" id="UP000002745">
    <property type="component" value="Chromosome"/>
</dbReference>
<dbReference type="KEGG" id="hba:Hbal_2567"/>
<dbReference type="InterPro" id="IPR033932">
    <property type="entry name" value="YtcJ-like"/>
</dbReference>
<dbReference type="Gene3D" id="3.20.20.140">
    <property type="entry name" value="Metal-dependent hydrolases"/>
    <property type="match status" value="1"/>
</dbReference>
<dbReference type="Gene3D" id="2.30.40.10">
    <property type="entry name" value="Urease, subunit C, domain 1"/>
    <property type="match status" value="1"/>
</dbReference>
<dbReference type="InterPro" id="IPR013108">
    <property type="entry name" value="Amidohydro_3"/>
</dbReference>
<dbReference type="PROSITE" id="PS51257">
    <property type="entry name" value="PROKAR_LIPOPROTEIN"/>
    <property type="match status" value="1"/>
</dbReference>
<dbReference type="HOGENOM" id="CLU_009942_6_1_5"/>
<dbReference type="Pfam" id="PF07969">
    <property type="entry name" value="Amidohydro_3"/>
    <property type="match status" value="1"/>
</dbReference>
<dbReference type="RefSeq" id="WP_015828392.1">
    <property type="nucleotide sequence ID" value="NC_012982.1"/>
</dbReference>
<dbReference type="InterPro" id="IPR011059">
    <property type="entry name" value="Metal-dep_hydrolase_composite"/>
</dbReference>
<keyword evidence="4" id="KW-0378">Hydrolase</keyword>
<proteinExistence type="predicted"/>
<evidence type="ECO:0000256" key="2">
    <source>
        <dbReference type="SAM" id="SignalP"/>
    </source>
</evidence>
<dbReference type="CDD" id="cd01300">
    <property type="entry name" value="YtcJ_like"/>
    <property type="match status" value="1"/>
</dbReference>
<dbReference type="GO" id="GO:0016810">
    <property type="term" value="F:hydrolase activity, acting on carbon-nitrogen (but not peptide) bonds"/>
    <property type="evidence" value="ECO:0007669"/>
    <property type="project" value="InterPro"/>
</dbReference>
<accession>C6XP62</accession>
<protein>
    <submittedName>
        <fullName evidence="4">Amidohydrolase 3</fullName>
    </submittedName>
</protein>
<feature type="region of interest" description="Disordered" evidence="1">
    <location>
        <begin position="190"/>
        <end position="210"/>
    </location>
</feature>
<dbReference type="SUPFAM" id="SSF51556">
    <property type="entry name" value="Metallo-dependent hydrolases"/>
    <property type="match status" value="1"/>
</dbReference>
<feature type="signal peptide" evidence="2">
    <location>
        <begin position="1"/>
        <end position="22"/>
    </location>
</feature>
<keyword evidence="2" id="KW-0732">Signal</keyword>
<evidence type="ECO:0000313" key="4">
    <source>
        <dbReference type="EMBL" id="ACT60242.1"/>
    </source>
</evidence>
<keyword evidence="5" id="KW-1185">Reference proteome</keyword>
<organism evidence="4 5">
    <name type="scientific">Hirschia baltica (strain ATCC 49814 / DSM 5838 / IFAM 1418)</name>
    <dbReference type="NCBI Taxonomy" id="582402"/>
    <lineage>
        <taxon>Bacteria</taxon>
        <taxon>Pseudomonadati</taxon>
        <taxon>Pseudomonadota</taxon>
        <taxon>Alphaproteobacteria</taxon>
        <taxon>Hyphomonadales</taxon>
        <taxon>Hyphomonadaceae</taxon>
        <taxon>Hirschia</taxon>
    </lineage>
</organism>
<dbReference type="eggNOG" id="COG1574">
    <property type="taxonomic scope" value="Bacteria"/>
</dbReference>
<dbReference type="PANTHER" id="PTHR22642">
    <property type="entry name" value="IMIDAZOLONEPROPIONASE"/>
    <property type="match status" value="1"/>
</dbReference>
<dbReference type="EMBL" id="CP001678">
    <property type="protein sequence ID" value="ACT60242.1"/>
    <property type="molecule type" value="Genomic_DNA"/>
</dbReference>
<dbReference type="SUPFAM" id="SSF51338">
    <property type="entry name" value="Composite domain of metallo-dependent hydrolases"/>
    <property type="match status" value="1"/>
</dbReference>
<dbReference type="OrthoDB" id="9811399at2"/>
<reference evidence="5" key="1">
    <citation type="journal article" date="2011" name="J. Bacteriol.">
        <title>Genome sequences of eight morphologically diverse alphaproteobacteria.</title>
        <authorList>
            <consortium name="US DOE Joint Genome Institute"/>
            <person name="Brown P.J."/>
            <person name="Kysela D.T."/>
            <person name="Buechlein A."/>
            <person name="Hemmerich C."/>
            <person name="Brun Y.V."/>
        </authorList>
    </citation>
    <scope>NUCLEOTIDE SEQUENCE [LARGE SCALE GENOMIC DNA]</scope>
    <source>
        <strain evidence="5">ATCC 49814 / DSM 5838 / IFAM 1418</strain>
    </source>
</reference>
<feature type="domain" description="Amidohydrolase 3" evidence="3">
    <location>
        <begin position="80"/>
        <end position="571"/>
    </location>
</feature>
<evidence type="ECO:0000259" key="3">
    <source>
        <dbReference type="Pfam" id="PF07969"/>
    </source>
</evidence>
<gene>
    <name evidence="4" type="ordered locus">Hbal_2567</name>
</gene>
<dbReference type="STRING" id="582402.Hbal_2567"/>
<sequence length="578" mass="63014">MSLNAKCLQFSFCALLAGFAFSSCSPTPPTSSADLVFQNGQIYTVEATSPWVEALGVKDGKIIALGNTTQSNNWIGDDTKVVDLKGKFMMPSFGDAHVHPVYGGLSYSRCSLHQSESIATYLEIIQQCVDEAPDDGVVYGQGWLPGLFPPNGIPEKSLLDSISSTRPIVMRSTGGHSLWVNSAMLELANITKDTPDPPKGRIDRDPDTGEPIGGFQESAMELINIHIPEPTSNDIENAISYTLKLFNSLGITNWFDAGIDVLENGDSPTLDAYESLQASGKLTSHISIAAKYNNERSIDQLGKLYDISERAISSGFNANAIKLYTDGVIVQKTAAVLEAYEGTAHNHGELHIPIETLKPLITKLDRDGYQTYVHSIGDRAVHEALNAFEQAKKENGANDNRHFLTHLNFVAPIDHPRFAELNVSANFQPLWATNDPYMKLTALQMGAERMKYVYPVNSILQSGGKINYGSDWSVAPANPFYGLEVAVTRKPIDEPDAQALNTSEAITLEDAVKAYTLNVAYITHRESETGSIAIGKSADLIIADQNIFEIPENDISDTKVLTTVFKGKVVYGSFPVDQ</sequence>
<dbReference type="AlphaFoldDB" id="C6XP62"/>
<dbReference type="Gene3D" id="3.10.310.70">
    <property type="match status" value="1"/>
</dbReference>
<feature type="chain" id="PRO_5002974183" evidence="2">
    <location>
        <begin position="23"/>
        <end position="578"/>
    </location>
</feature>
<name>C6XP62_HIRBI</name>
<evidence type="ECO:0000256" key="1">
    <source>
        <dbReference type="SAM" id="MobiDB-lite"/>
    </source>
</evidence>
<dbReference type="PANTHER" id="PTHR22642:SF2">
    <property type="entry name" value="PROTEIN LONG AFTER FAR-RED 3"/>
    <property type="match status" value="1"/>
</dbReference>
<evidence type="ECO:0000313" key="5">
    <source>
        <dbReference type="Proteomes" id="UP000002745"/>
    </source>
</evidence>